<dbReference type="EMBL" id="CAJVPZ010068566">
    <property type="protein sequence ID" value="CAG8798186.1"/>
    <property type="molecule type" value="Genomic_DNA"/>
</dbReference>
<protein>
    <submittedName>
        <fullName evidence="1">12623_t:CDS:1</fullName>
    </submittedName>
</protein>
<organism evidence="1 2">
    <name type="scientific">Racocetra fulgida</name>
    <dbReference type="NCBI Taxonomy" id="60492"/>
    <lineage>
        <taxon>Eukaryota</taxon>
        <taxon>Fungi</taxon>
        <taxon>Fungi incertae sedis</taxon>
        <taxon>Mucoromycota</taxon>
        <taxon>Glomeromycotina</taxon>
        <taxon>Glomeromycetes</taxon>
        <taxon>Diversisporales</taxon>
        <taxon>Gigasporaceae</taxon>
        <taxon>Racocetra</taxon>
    </lineage>
</organism>
<comment type="caution">
    <text evidence="1">The sequence shown here is derived from an EMBL/GenBank/DDBJ whole genome shotgun (WGS) entry which is preliminary data.</text>
</comment>
<gene>
    <name evidence="1" type="ORF">RFULGI_LOCUS17450</name>
</gene>
<accession>A0A9N9P7T9</accession>
<dbReference type="AlphaFoldDB" id="A0A9N9P7T9"/>
<feature type="non-terminal residue" evidence="1">
    <location>
        <position position="75"/>
    </location>
</feature>
<dbReference type="OrthoDB" id="2436988at2759"/>
<sequence>KLRVTWKRPPVDCKARIKITWFAASNLVRIERVQDTPDHSHLMDESDMRKRSKLIKDLVSNEAIKDYNPLAITNV</sequence>
<name>A0A9N9P7T9_9GLOM</name>
<proteinExistence type="predicted"/>
<dbReference type="Proteomes" id="UP000789396">
    <property type="component" value="Unassembled WGS sequence"/>
</dbReference>
<reference evidence="1" key="1">
    <citation type="submission" date="2021-06" db="EMBL/GenBank/DDBJ databases">
        <authorList>
            <person name="Kallberg Y."/>
            <person name="Tangrot J."/>
            <person name="Rosling A."/>
        </authorList>
    </citation>
    <scope>NUCLEOTIDE SEQUENCE</scope>
    <source>
        <strain evidence="1">IN212</strain>
    </source>
</reference>
<evidence type="ECO:0000313" key="2">
    <source>
        <dbReference type="Proteomes" id="UP000789396"/>
    </source>
</evidence>
<evidence type="ECO:0000313" key="1">
    <source>
        <dbReference type="EMBL" id="CAG8798186.1"/>
    </source>
</evidence>
<keyword evidence="2" id="KW-1185">Reference proteome</keyword>
<feature type="non-terminal residue" evidence="1">
    <location>
        <position position="1"/>
    </location>
</feature>